<protein>
    <recommendedName>
        <fullName evidence="1">DUF7882 domain-containing protein</fullName>
    </recommendedName>
</protein>
<keyword evidence="3" id="KW-1185">Reference proteome</keyword>
<gene>
    <name evidence="2" type="ORF">GCM10009862_27910</name>
</gene>
<name>A0ABP6BU85_9MICO</name>
<organism evidence="2 3">
    <name type="scientific">Microbacterium binotii</name>
    <dbReference type="NCBI Taxonomy" id="462710"/>
    <lineage>
        <taxon>Bacteria</taxon>
        <taxon>Bacillati</taxon>
        <taxon>Actinomycetota</taxon>
        <taxon>Actinomycetes</taxon>
        <taxon>Micrococcales</taxon>
        <taxon>Microbacteriaceae</taxon>
        <taxon>Microbacterium</taxon>
    </lineage>
</organism>
<evidence type="ECO:0000313" key="2">
    <source>
        <dbReference type="EMBL" id="GAA2587275.1"/>
    </source>
</evidence>
<comment type="caution">
    <text evidence="2">The sequence shown here is derived from an EMBL/GenBank/DDBJ whole genome shotgun (WGS) entry which is preliminary data.</text>
</comment>
<dbReference type="Pfam" id="PF25355">
    <property type="entry name" value="DUF7882"/>
    <property type="match status" value="1"/>
</dbReference>
<feature type="domain" description="DUF7882" evidence="1">
    <location>
        <begin position="1"/>
        <end position="93"/>
    </location>
</feature>
<dbReference type="InterPro" id="IPR057204">
    <property type="entry name" value="DUF7882"/>
</dbReference>
<dbReference type="EMBL" id="BAAARI010000017">
    <property type="protein sequence ID" value="GAA2587275.1"/>
    <property type="molecule type" value="Genomic_DNA"/>
</dbReference>
<sequence>MGRLWYGREEYFVVEDDLIAHLRVVTMNKLRRGEAFMLTVPTADGTGGRRSLWMSPAVPMSFTYSRRDSVQIRRELVEALMDAANSPDGLDVQELMTGHTPS</sequence>
<proteinExistence type="predicted"/>
<accession>A0ABP6BU85</accession>
<evidence type="ECO:0000313" key="3">
    <source>
        <dbReference type="Proteomes" id="UP001500274"/>
    </source>
</evidence>
<dbReference type="Proteomes" id="UP001500274">
    <property type="component" value="Unassembled WGS sequence"/>
</dbReference>
<dbReference type="RefSeq" id="WP_344230491.1">
    <property type="nucleotide sequence ID" value="NZ_BAAARI010000017.1"/>
</dbReference>
<evidence type="ECO:0000259" key="1">
    <source>
        <dbReference type="Pfam" id="PF25355"/>
    </source>
</evidence>
<reference evidence="3" key="1">
    <citation type="journal article" date="2019" name="Int. J. Syst. Evol. Microbiol.">
        <title>The Global Catalogue of Microorganisms (GCM) 10K type strain sequencing project: providing services to taxonomists for standard genome sequencing and annotation.</title>
        <authorList>
            <consortium name="The Broad Institute Genomics Platform"/>
            <consortium name="The Broad Institute Genome Sequencing Center for Infectious Disease"/>
            <person name="Wu L."/>
            <person name="Ma J."/>
        </authorList>
    </citation>
    <scope>NUCLEOTIDE SEQUENCE [LARGE SCALE GENOMIC DNA]</scope>
    <source>
        <strain evidence="3">JCM 16365</strain>
    </source>
</reference>